<evidence type="ECO:0000313" key="7">
    <source>
        <dbReference type="EMBL" id="CAH0021013.1"/>
    </source>
</evidence>
<feature type="domain" description="D-isomer specific 2-hydroxyacid dehydrogenase NAD-binding" evidence="6">
    <location>
        <begin position="583"/>
        <end position="757"/>
    </location>
</feature>
<dbReference type="InterPro" id="IPR050223">
    <property type="entry name" value="D-isomer_2-hydroxyacid_DH"/>
</dbReference>
<dbReference type="Proteomes" id="UP000696573">
    <property type="component" value="Unassembled WGS sequence"/>
</dbReference>
<comment type="caution">
    <text evidence="7">The sequence shown here is derived from an EMBL/GenBank/DDBJ whole genome shotgun (WGS) entry which is preliminary data.</text>
</comment>
<dbReference type="GO" id="GO:0051287">
    <property type="term" value="F:NAD binding"/>
    <property type="evidence" value="ECO:0007669"/>
    <property type="project" value="InterPro"/>
</dbReference>
<dbReference type="GO" id="GO:0030267">
    <property type="term" value="F:glyoxylate reductase (NADPH) activity"/>
    <property type="evidence" value="ECO:0007669"/>
    <property type="project" value="TreeGrafter"/>
</dbReference>
<evidence type="ECO:0000256" key="1">
    <source>
        <dbReference type="ARBA" id="ARBA00005854"/>
    </source>
</evidence>
<dbReference type="PROSITE" id="PS00065">
    <property type="entry name" value="D_2_HYDROXYACID_DH_1"/>
    <property type="match status" value="1"/>
</dbReference>
<dbReference type="InterPro" id="IPR006139">
    <property type="entry name" value="D-isomer_2_OHA_DH_cat_dom"/>
</dbReference>
<dbReference type="Pfam" id="PF01266">
    <property type="entry name" value="DAO"/>
    <property type="match status" value="1"/>
</dbReference>
<dbReference type="InterPro" id="IPR029752">
    <property type="entry name" value="D-isomer_DH_CS1"/>
</dbReference>
<evidence type="ECO:0000256" key="3">
    <source>
        <dbReference type="ARBA" id="ARBA00023027"/>
    </source>
</evidence>
<dbReference type="PANTHER" id="PTHR10996">
    <property type="entry name" value="2-HYDROXYACID DEHYDROGENASE-RELATED"/>
    <property type="match status" value="1"/>
</dbReference>
<evidence type="ECO:0000259" key="4">
    <source>
        <dbReference type="Pfam" id="PF00389"/>
    </source>
</evidence>
<feature type="domain" description="D-isomer specific 2-hydroxyacid dehydrogenase catalytic" evidence="4">
    <location>
        <begin position="523"/>
        <end position="788"/>
    </location>
</feature>
<proteinExistence type="inferred from homology"/>
<dbReference type="EMBL" id="CABFNQ020000648">
    <property type="protein sequence ID" value="CAH0021013.1"/>
    <property type="molecule type" value="Genomic_DNA"/>
</dbReference>
<keyword evidence="3" id="KW-0520">NAD</keyword>
<organism evidence="7 8">
    <name type="scientific">Clonostachys rhizophaga</name>
    <dbReference type="NCBI Taxonomy" id="160324"/>
    <lineage>
        <taxon>Eukaryota</taxon>
        <taxon>Fungi</taxon>
        <taxon>Dikarya</taxon>
        <taxon>Ascomycota</taxon>
        <taxon>Pezizomycotina</taxon>
        <taxon>Sordariomycetes</taxon>
        <taxon>Hypocreomycetidae</taxon>
        <taxon>Hypocreales</taxon>
        <taxon>Bionectriaceae</taxon>
        <taxon>Clonostachys</taxon>
    </lineage>
</organism>
<dbReference type="Pfam" id="PF02826">
    <property type="entry name" value="2-Hacid_dh_C"/>
    <property type="match status" value="1"/>
</dbReference>
<evidence type="ECO:0000313" key="8">
    <source>
        <dbReference type="Proteomes" id="UP000696573"/>
    </source>
</evidence>
<gene>
    <name evidence="7" type="ORF">CRHIZ90672A_00017513</name>
</gene>
<dbReference type="Pfam" id="PF00389">
    <property type="entry name" value="2-Hacid_dh"/>
    <property type="match status" value="1"/>
</dbReference>
<dbReference type="Gene3D" id="3.50.50.60">
    <property type="entry name" value="FAD/NAD(P)-binding domain"/>
    <property type="match status" value="1"/>
</dbReference>
<dbReference type="GO" id="GO:0005829">
    <property type="term" value="C:cytosol"/>
    <property type="evidence" value="ECO:0007669"/>
    <property type="project" value="TreeGrafter"/>
</dbReference>
<dbReference type="SUPFAM" id="SSF52283">
    <property type="entry name" value="Formate/glycerate dehydrogenase catalytic domain-like"/>
    <property type="match status" value="1"/>
</dbReference>
<reference evidence="7" key="1">
    <citation type="submission" date="2021-10" db="EMBL/GenBank/DDBJ databases">
        <authorList>
            <person name="Piombo E."/>
        </authorList>
    </citation>
    <scope>NUCLEOTIDE SEQUENCE</scope>
</reference>
<dbReference type="InterPro" id="IPR006140">
    <property type="entry name" value="D-isomer_DH_NAD-bd"/>
</dbReference>
<dbReference type="CDD" id="cd12168">
    <property type="entry name" value="Mand_dh_like"/>
    <property type="match status" value="1"/>
</dbReference>
<dbReference type="InterPro" id="IPR036291">
    <property type="entry name" value="NAD(P)-bd_dom_sf"/>
</dbReference>
<evidence type="ECO:0000259" key="6">
    <source>
        <dbReference type="Pfam" id="PF02826"/>
    </source>
</evidence>
<evidence type="ECO:0000259" key="5">
    <source>
        <dbReference type="Pfam" id="PF01266"/>
    </source>
</evidence>
<sequence length="797" mass="86548">MSKATTVFAPHLLLPMEPSLPTRGSSLSFWHQTTRSFPYLNANRDTKVPNSTKYLVIGSGISGVLTAWELVNTGVKGEDVLILEAREAVSGATGRNAGHIRPDAFRGFSAFSSIHGPDQAKKIIESEKVVLEKVKDFIAAHSIDCDFVDTTTMDVCLTKEFEGYQAKSFAAFKAAGGDVSHVKYYQGNEAKSKSRNKDALSVYEWPAASNHPAKLTQWILSDFIRKGGQIWTHCPVTKVEKHSQGRQFRWDVHTSRGVVTAHTVIHCTNAYAPALLPHLINFITPLRAQAHAYVATPAISGERILQSTLSLRYSLYHFFSLIQRPHDGIVIMGGSSVKTAEASEKIAASKETYDDGDYSEQMAENSKRQFNDLYLEPGSTKTRSGEGLAHVWTGILGMTTDSVPLVGPIDGLEGQWICAGFNGHDSGMARIFLCAPGLVKLISGNSWESTGLPECFRSTRVKMKTPKVMLLGTLEHAQDAWSSLAPIADSIRPQSTNRANFIKEAKSGAFDGVVALYRDYYSVTVSGRFDAELLDAMPKSFKYICHNGAGYDQIDVTACTERGIRVSHTPGAVNESTADLAIWLAVGALRNLPVSVHSCHAGAWRGKSAPALGHDPQGKTMGILGFGGIGRTVAQRAMAFGMTVNFYDPFPVDPKLHGGAHSVSLETLLKESDIISIHIPLTPETHHFISAPEFDKMKNGVVVVNTARGPILDEAALVKALASGKVASAGLDVFEKEPEINPGLLANKKVLLVPHMGTWSVETQTKMEVLSIDNVRSAVTKSKLITQVPEQRSIAKL</sequence>
<dbReference type="OrthoDB" id="9991913at2759"/>
<dbReference type="FunFam" id="3.40.50.720:FF:000203">
    <property type="entry name" value="D-3-phosphoglycerate dehydrogenase (SerA)"/>
    <property type="match status" value="1"/>
</dbReference>
<comment type="similarity">
    <text evidence="1">Belongs to the D-isomer specific 2-hydroxyacid dehydrogenase family.</text>
</comment>
<protein>
    <submittedName>
        <fullName evidence="7">Uncharacterized protein</fullName>
    </submittedName>
</protein>
<evidence type="ECO:0000256" key="2">
    <source>
        <dbReference type="ARBA" id="ARBA00023002"/>
    </source>
</evidence>
<dbReference type="PROSITE" id="PS00671">
    <property type="entry name" value="D_2_HYDROXYACID_DH_3"/>
    <property type="match status" value="1"/>
</dbReference>
<dbReference type="SUPFAM" id="SSF51735">
    <property type="entry name" value="NAD(P)-binding Rossmann-fold domains"/>
    <property type="match status" value="1"/>
</dbReference>
<accession>A0A9N9VEF8</accession>
<dbReference type="SUPFAM" id="SSF51905">
    <property type="entry name" value="FAD/NAD(P)-binding domain"/>
    <property type="match status" value="1"/>
</dbReference>
<dbReference type="GO" id="GO:0016618">
    <property type="term" value="F:hydroxypyruvate reductase [NAD(P)H] activity"/>
    <property type="evidence" value="ECO:0007669"/>
    <property type="project" value="TreeGrafter"/>
</dbReference>
<dbReference type="Gene3D" id="3.40.50.720">
    <property type="entry name" value="NAD(P)-binding Rossmann-like Domain"/>
    <property type="match status" value="2"/>
</dbReference>
<name>A0A9N9VEF8_9HYPO</name>
<feature type="domain" description="FAD dependent oxidoreductase" evidence="5">
    <location>
        <begin position="54"/>
        <end position="424"/>
    </location>
</feature>
<dbReference type="InterPro" id="IPR006076">
    <property type="entry name" value="FAD-dep_OxRdtase"/>
</dbReference>
<dbReference type="PROSITE" id="PS00670">
    <property type="entry name" value="D_2_HYDROXYACID_DH_2"/>
    <property type="match status" value="1"/>
</dbReference>
<dbReference type="InterPro" id="IPR029753">
    <property type="entry name" value="D-isomer_DH_CS"/>
</dbReference>
<dbReference type="PANTHER" id="PTHR10996:SF269">
    <property type="entry name" value="HYPOTHETICAL D-ISOMER SPECIFIC 2-HYDROXYACID DEHYDROGENASE (EUROFUNG)"/>
    <property type="match status" value="1"/>
</dbReference>
<keyword evidence="8" id="KW-1185">Reference proteome</keyword>
<dbReference type="Gene3D" id="3.30.9.10">
    <property type="entry name" value="D-Amino Acid Oxidase, subunit A, domain 2"/>
    <property type="match status" value="1"/>
</dbReference>
<dbReference type="InterPro" id="IPR036188">
    <property type="entry name" value="FAD/NAD-bd_sf"/>
</dbReference>
<dbReference type="AlphaFoldDB" id="A0A9N9VEF8"/>
<keyword evidence="2" id="KW-0560">Oxidoreductase</keyword>